<reference evidence="2 3" key="1">
    <citation type="submission" date="2024-02" db="EMBL/GenBank/DDBJ databases">
        <title>De novo assembly and annotation of 12 fungi associated with fruit tree decline syndrome in Ontario, Canada.</title>
        <authorList>
            <person name="Sulman M."/>
            <person name="Ellouze W."/>
            <person name="Ilyukhin E."/>
        </authorList>
    </citation>
    <scope>NUCLEOTIDE SEQUENCE [LARGE SCALE GENOMIC DNA]</scope>
    <source>
        <strain evidence="2 3">M42-189</strain>
    </source>
</reference>
<sequence>MAKNPPDERLVYLALKRVFQGSNAELRQKKKVLKLIQQHQDEVDVRSLIQEHSIDSLCNVSKCLLEERIFESTLKAKIRFPEVFDVSPAQTAERAISQSEAAKNEDAAIEQVMEGQKDKAAVQESKVAETQSEATGSQSLQLPSAAISLYPVYLPFDVQHRLLVGVQQKLEQACYAFAQEKLSGVLQREGWDCAEAVELNRWPKIILTYQEELRLNDSRDLTRPLTDLLNSIAQLRHAAVHRLRLTADRVLQFVIDAELLVTLLRNDDFLFSISTTRRQIQSTIEELERNKDMLELRQVEIKKRFAAKRAELDLEEREAIHSMVKEDKDYTFFAGMNLEQALHAPATVIHRRASTGGGSSSETDFDECSTDEAIANLECVD</sequence>
<feature type="coiled-coil region" evidence="1">
    <location>
        <begin position="277"/>
        <end position="304"/>
    </location>
</feature>
<evidence type="ECO:0000313" key="2">
    <source>
        <dbReference type="EMBL" id="KAL1606212.1"/>
    </source>
</evidence>
<name>A0ABR3RP38_9PLEO</name>
<evidence type="ECO:0000313" key="3">
    <source>
        <dbReference type="Proteomes" id="UP001521785"/>
    </source>
</evidence>
<dbReference type="EMBL" id="JAKJXO020000004">
    <property type="protein sequence ID" value="KAL1606212.1"/>
    <property type="molecule type" value="Genomic_DNA"/>
</dbReference>
<comment type="caution">
    <text evidence="2">The sequence shown here is derived from an EMBL/GenBank/DDBJ whole genome shotgun (WGS) entry which is preliminary data.</text>
</comment>
<dbReference type="Proteomes" id="UP001521785">
    <property type="component" value="Unassembled WGS sequence"/>
</dbReference>
<organism evidence="2 3">
    <name type="scientific">Paraconiothyrium brasiliense</name>
    <dbReference type="NCBI Taxonomy" id="300254"/>
    <lineage>
        <taxon>Eukaryota</taxon>
        <taxon>Fungi</taxon>
        <taxon>Dikarya</taxon>
        <taxon>Ascomycota</taxon>
        <taxon>Pezizomycotina</taxon>
        <taxon>Dothideomycetes</taxon>
        <taxon>Pleosporomycetidae</taxon>
        <taxon>Pleosporales</taxon>
        <taxon>Massarineae</taxon>
        <taxon>Didymosphaeriaceae</taxon>
        <taxon>Paraconiothyrium</taxon>
    </lineage>
</organism>
<accession>A0ABR3RP38</accession>
<proteinExistence type="predicted"/>
<keyword evidence="1" id="KW-0175">Coiled coil</keyword>
<gene>
    <name evidence="2" type="ORF">SLS60_003613</name>
</gene>
<evidence type="ECO:0000256" key="1">
    <source>
        <dbReference type="SAM" id="Coils"/>
    </source>
</evidence>
<protein>
    <submittedName>
        <fullName evidence="2">Uncharacterized protein</fullName>
    </submittedName>
</protein>
<keyword evidence="3" id="KW-1185">Reference proteome</keyword>